<dbReference type="EMBL" id="VSSQ01000810">
    <property type="protein sequence ID" value="MPM01617.1"/>
    <property type="molecule type" value="Genomic_DNA"/>
</dbReference>
<proteinExistence type="predicted"/>
<reference evidence="1" key="1">
    <citation type="submission" date="2019-08" db="EMBL/GenBank/DDBJ databases">
        <authorList>
            <person name="Kucharzyk K."/>
            <person name="Murdoch R.W."/>
            <person name="Higgins S."/>
            <person name="Loffler F."/>
        </authorList>
    </citation>
    <scope>NUCLEOTIDE SEQUENCE</scope>
</reference>
<dbReference type="InterPro" id="IPR045738">
    <property type="entry name" value="DUF6088"/>
</dbReference>
<accession>A0A644WDL8</accession>
<evidence type="ECO:0000313" key="1">
    <source>
        <dbReference type="EMBL" id="MPM01617.1"/>
    </source>
</evidence>
<organism evidence="1">
    <name type="scientific">bioreactor metagenome</name>
    <dbReference type="NCBI Taxonomy" id="1076179"/>
    <lineage>
        <taxon>unclassified sequences</taxon>
        <taxon>metagenomes</taxon>
        <taxon>ecological metagenomes</taxon>
    </lineage>
</organism>
<dbReference type="AlphaFoldDB" id="A0A644WDL8"/>
<protein>
    <recommendedName>
        <fullName evidence="2">AbiEi antitoxin C-terminal domain-containing protein</fullName>
    </recommendedName>
</protein>
<comment type="caution">
    <text evidence="1">The sequence shown here is derived from an EMBL/GenBank/DDBJ whole genome shotgun (WGS) entry which is preliminary data.</text>
</comment>
<name>A0A644WDL8_9ZZZZ</name>
<sequence>MKNYSKKIQERIRDAEEGTLFIGADFTDIADAETVRRNLNRLTHAGVLRRILQGVFEKPRFNTFLGEYIAIHPDAVARTIARNYHWSIAPCGNSALNALGLSSQVPSIWTYCSDGPYREYSFGNTTIQFKHRTNKEITGLSSMTVLVIQALKTLGKEYITQDLLHTLEAKLTESEKDALLVEAKESTDWIYRTIQSMCMTDRVSDEKSSETLE</sequence>
<gene>
    <name evidence="1" type="ORF">SDC9_47857</name>
</gene>
<dbReference type="Pfam" id="PF19570">
    <property type="entry name" value="DUF6088"/>
    <property type="match status" value="1"/>
</dbReference>
<evidence type="ECO:0008006" key="2">
    <source>
        <dbReference type="Google" id="ProtNLM"/>
    </source>
</evidence>